<evidence type="ECO:0000259" key="3">
    <source>
        <dbReference type="Pfam" id="PF01370"/>
    </source>
</evidence>
<name>A0ABR0EU54_ZASCE</name>
<comment type="caution">
    <text evidence="4">The sequence shown here is derived from an EMBL/GenBank/DDBJ whole genome shotgun (WGS) entry which is preliminary data.</text>
</comment>
<organism evidence="4 5">
    <name type="scientific">Zasmidium cellare</name>
    <name type="common">Wine cellar mold</name>
    <name type="synonym">Racodium cellare</name>
    <dbReference type="NCBI Taxonomy" id="395010"/>
    <lineage>
        <taxon>Eukaryota</taxon>
        <taxon>Fungi</taxon>
        <taxon>Dikarya</taxon>
        <taxon>Ascomycota</taxon>
        <taxon>Pezizomycotina</taxon>
        <taxon>Dothideomycetes</taxon>
        <taxon>Dothideomycetidae</taxon>
        <taxon>Mycosphaerellales</taxon>
        <taxon>Mycosphaerellaceae</taxon>
        <taxon>Zasmidium</taxon>
    </lineage>
</organism>
<dbReference type="Gene3D" id="3.40.50.720">
    <property type="entry name" value="NAD(P)-binding Rossmann-like Domain"/>
    <property type="match status" value="1"/>
</dbReference>
<keyword evidence="5" id="KW-1185">Reference proteome</keyword>
<dbReference type="SUPFAM" id="SSF51735">
    <property type="entry name" value="NAD(P)-binding Rossmann-fold domains"/>
    <property type="match status" value="1"/>
</dbReference>
<reference evidence="4 5" key="1">
    <citation type="journal article" date="2023" name="G3 (Bethesda)">
        <title>A chromosome-level genome assembly of Zasmidium syzygii isolated from banana leaves.</title>
        <authorList>
            <person name="van Westerhoven A.C."/>
            <person name="Mehrabi R."/>
            <person name="Talebi R."/>
            <person name="Steentjes M.B.F."/>
            <person name="Corcolon B."/>
            <person name="Chong P.A."/>
            <person name="Kema G.H.J."/>
            <person name="Seidl M.F."/>
        </authorList>
    </citation>
    <scope>NUCLEOTIDE SEQUENCE [LARGE SCALE GENOMIC DNA]</scope>
    <source>
        <strain evidence="4 5">P124</strain>
    </source>
</reference>
<accession>A0ABR0EU54</accession>
<protein>
    <recommendedName>
        <fullName evidence="3">NAD-dependent epimerase/dehydratase domain-containing protein</fullName>
    </recommendedName>
</protein>
<keyword evidence="1" id="KW-0560">Oxidoreductase</keyword>
<dbReference type="Proteomes" id="UP001305779">
    <property type="component" value="Unassembled WGS sequence"/>
</dbReference>
<dbReference type="Pfam" id="PF01370">
    <property type="entry name" value="Epimerase"/>
    <property type="match status" value="1"/>
</dbReference>
<dbReference type="PANTHER" id="PTHR10366">
    <property type="entry name" value="NAD DEPENDENT EPIMERASE/DEHYDRATASE"/>
    <property type="match status" value="1"/>
</dbReference>
<dbReference type="PANTHER" id="PTHR10366:SF562">
    <property type="entry name" value="ALDEHYDE REDUCTASE II (AFU_ORTHOLOGUE AFUA_1G11360)"/>
    <property type="match status" value="1"/>
</dbReference>
<evidence type="ECO:0000313" key="4">
    <source>
        <dbReference type="EMBL" id="KAK4504613.1"/>
    </source>
</evidence>
<dbReference type="EMBL" id="JAXOVC010000002">
    <property type="protein sequence ID" value="KAK4504613.1"/>
    <property type="molecule type" value="Genomic_DNA"/>
</dbReference>
<proteinExistence type="inferred from homology"/>
<evidence type="ECO:0000256" key="2">
    <source>
        <dbReference type="ARBA" id="ARBA00023445"/>
    </source>
</evidence>
<dbReference type="InterPro" id="IPR001509">
    <property type="entry name" value="Epimerase_deHydtase"/>
</dbReference>
<gene>
    <name evidence="4" type="ORF">PRZ48_002574</name>
</gene>
<dbReference type="InterPro" id="IPR050425">
    <property type="entry name" value="NAD(P)_dehydrat-like"/>
</dbReference>
<sequence length="232" mass="25319">MAEKALAKGSLVFVTGINGYIGPHVANKLLALGYRVRGTARDSTKLNAILRTLRQRKSRAEVEGLVVPDMQAPDVFRAAVEGADGVVHLASDLSFNPDPNATVTATIEGLRNALTAASSTTGVKRFVSTSSSIAAVKPTPNKEFKVDENSWNEEDLKLAWAPPPYDPSRAFSVYGASKVTSERLAWDFTKAAKFDFNTMLPDMNVGRILDPSQHWSLRKPHRSPECSEYSLK</sequence>
<comment type="similarity">
    <text evidence="2">Belongs to the NAD(P)-dependent epimerase/dehydratase family. Dihydroflavonol-4-reductase subfamily.</text>
</comment>
<evidence type="ECO:0000256" key="1">
    <source>
        <dbReference type="ARBA" id="ARBA00023002"/>
    </source>
</evidence>
<evidence type="ECO:0000313" key="5">
    <source>
        <dbReference type="Proteomes" id="UP001305779"/>
    </source>
</evidence>
<dbReference type="InterPro" id="IPR036291">
    <property type="entry name" value="NAD(P)-bd_dom_sf"/>
</dbReference>
<feature type="domain" description="NAD-dependent epimerase/dehydratase" evidence="3">
    <location>
        <begin position="12"/>
        <end position="207"/>
    </location>
</feature>